<dbReference type="STRING" id="35608.A0A2U1MU71"/>
<keyword evidence="3" id="KW-1185">Reference proteome</keyword>
<dbReference type="AlphaFoldDB" id="A0A2U1MU71"/>
<sequence>MGDSNPPNSTHHVNNPPERLSISDSRKILKFKLSSSSFPKPEIGHVSRVITRDEDNNMMMKQTACNMSLQPVIGEKKSARLTRSCAVADRDKFYRSLSRSEIEHDFMVMTGKKMLGKPKKRPRVVQDKINASERAICFVLAIFPGQCLSEVHADKYEVKENGKR</sequence>
<protein>
    <submittedName>
        <fullName evidence="2">Uncharacterized protein</fullName>
    </submittedName>
</protein>
<gene>
    <name evidence="2" type="ORF">CTI12_AA341430</name>
</gene>
<organism evidence="2 3">
    <name type="scientific">Artemisia annua</name>
    <name type="common">Sweet wormwood</name>
    <dbReference type="NCBI Taxonomy" id="35608"/>
    <lineage>
        <taxon>Eukaryota</taxon>
        <taxon>Viridiplantae</taxon>
        <taxon>Streptophyta</taxon>
        <taxon>Embryophyta</taxon>
        <taxon>Tracheophyta</taxon>
        <taxon>Spermatophyta</taxon>
        <taxon>Magnoliopsida</taxon>
        <taxon>eudicotyledons</taxon>
        <taxon>Gunneridae</taxon>
        <taxon>Pentapetalae</taxon>
        <taxon>asterids</taxon>
        <taxon>campanulids</taxon>
        <taxon>Asterales</taxon>
        <taxon>Asteraceae</taxon>
        <taxon>Asteroideae</taxon>
        <taxon>Anthemideae</taxon>
        <taxon>Artemisiinae</taxon>
        <taxon>Artemisia</taxon>
    </lineage>
</organism>
<dbReference type="Pfam" id="PF07797">
    <property type="entry name" value="DUF1639"/>
    <property type="match status" value="1"/>
</dbReference>
<accession>A0A2U1MU71</accession>
<dbReference type="EMBL" id="PKPP01004349">
    <property type="protein sequence ID" value="PWA64797.1"/>
    <property type="molecule type" value="Genomic_DNA"/>
</dbReference>
<evidence type="ECO:0000313" key="2">
    <source>
        <dbReference type="EMBL" id="PWA64797.1"/>
    </source>
</evidence>
<evidence type="ECO:0000256" key="1">
    <source>
        <dbReference type="SAM" id="MobiDB-lite"/>
    </source>
</evidence>
<evidence type="ECO:0000313" key="3">
    <source>
        <dbReference type="Proteomes" id="UP000245207"/>
    </source>
</evidence>
<proteinExistence type="predicted"/>
<reference evidence="2 3" key="1">
    <citation type="journal article" date="2018" name="Mol. Plant">
        <title>The genome of Artemisia annua provides insight into the evolution of Asteraceae family and artemisinin biosynthesis.</title>
        <authorList>
            <person name="Shen Q."/>
            <person name="Zhang L."/>
            <person name="Liao Z."/>
            <person name="Wang S."/>
            <person name="Yan T."/>
            <person name="Shi P."/>
            <person name="Liu M."/>
            <person name="Fu X."/>
            <person name="Pan Q."/>
            <person name="Wang Y."/>
            <person name="Lv Z."/>
            <person name="Lu X."/>
            <person name="Zhang F."/>
            <person name="Jiang W."/>
            <person name="Ma Y."/>
            <person name="Chen M."/>
            <person name="Hao X."/>
            <person name="Li L."/>
            <person name="Tang Y."/>
            <person name="Lv G."/>
            <person name="Zhou Y."/>
            <person name="Sun X."/>
            <person name="Brodelius P.E."/>
            <person name="Rose J.K.C."/>
            <person name="Tang K."/>
        </authorList>
    </citation>
    <scope>NUCLEOTIDE SEQUENCE [LARGE SCALE GENOMIC DNA]</scope>
    <source>
        <strain evidence="3">cv. Huhao1</strain>
        <tissue evidence="2">Leaf</tissue>
    </source>
</reference>
<dbReference type="InterPro" id="IPR012438">
    <property type="entry name" value="DUF1639"/>
</dbReference>
<name>A0A2U1MU71_ARTAN</name>
<dbReference type="Proteomes" id="UP000245207">
    <property type="component" value="Unassembled WGS sequence"/>
</dbReference>
<dbReference type="OrthoDB" id="769821at2759"/>
<dbReference type="PANTHER" id="PTHR33130">
    <property type="entry name" value="PUTATIVE (DUF1639)-RELATED"/>
    <property type="match status" value="1"/>
</dbReference>
<feature type="region of interest" description="Disordered" evidence="1">
    <location>
        <begin position="1"/>
        <end position="20"/>
    </location>
</feature>
<dbReference type="PANTHER" id="PTHR33130:SF43">
    <property type="entry name" value="OS01G0688600 PROTEIN"/>
    <property type="match status" value="1"/>
</dbReference>
<feature type="compositionally biased region" description="Polar residues" evidence="1">
    <location>
        <begin position="1"/>
        <end position="13"/>
    </location>
</feature>
<comment type="caution">
    <text evidence="2">The sequence shown here is derived from an EMBL/GenBank/DDBJ whole genome shotgun (WGS) entry which is preliminary data.</text>
</comment>